<protein>
    <submittedName>
        <fullName evidence="3">Uncharacterized protein</fullName>
    </submittedName>
</protein>
<dbReference type="EMBL" id="VLTN01000027">
    <property type="protein sequence ID" value="KAA0151403.1"/>
    <property type="molecule type" value="Genomic_DNA"/>
</dbReference>
<evidence type="ECO:0000256" key="2">
    <source>
        <dbReference type="SAM" id="Phobius"/>
    </source>
</evidence>
<keyword evidence="2" id="KW-0472">Membrane</keyword>
<dbReference type="EMBL" id="VLTL01000060">
    <property type="protein sequence ID" value="KAA0164100.1"/>
    <property type="molecule type" value="Genomic_DNA"/>
</dbReference>
<evidence type="ECO:0000313" key="7">
    <source>
        <dbReference type="Proteomes" id="UP000324907"/>
    </source>
</evidence>
<feature type="transmembrane region" description="Helical" evidence="2">
    <location>
        <begin position="84"/>
        <end position="107"/>
    </location>
</feature>
<evidence type="ECO:0000256" key="1">
    <source>
        <dbReference type="SAM" id="MobiDB-lite"/>
    </source>
</evidence>
<dbReference type="AlphaFoldDB" id="A0A5A8CE45"/>
<feature type="transmembrane region" description="Helical" evidence="2">
    <location>
        <begin position="41"/>
        <end position="64"/>
    </location>
</feature>
<proteinExistence type="predicted"/>
<evidence type="ECO:0000313" key="6">
    <source>
        <dbReference type="Proteomes" id="UP000323011"/>
    </source>
</evidence>
<sequence>MEGLPTAPKDHATVGVGSGGAELVVDTSSARRQVALRKVKAYGAALGGCLTGYFLGATVSSMMIGEFAGAELVAPRIRLGRLGWMPAPNLFIVAFAVVGCVAATAAVHQDQLRPVSEWADGAAHVLSGLKGFASARLPVVPTRPAQAADAAQAEHEATPGAPTEEEEEEERR</sequence>
<name>A0A5A8CE45_CAFRO</name>
<evidence type="ECO:0000313" key="8">
    <source>
        <dbReference type="Proteomes" id="UP000325113"/>
    </source>
</evidence>
<keyword evidence="2" id="KW-1133">Transmembrane helix</keyword>
<keyword evidence="6" id="KW-1185">Reference proteome</keyword>
<comment type="caution">
    <text evidence="3">The sequence shown here is derived from an EMBL/GenBank/DDBJ whole genome shotgun (WGS) entry which is preliminary data.</text>
</comment>
<feature type="compositionally biased region" description="Acidic residues" evidence="1">
    <location>
        <begin position="163"/>
        <end position="172"/>
    </location>
</feature>
<reference evidence="6 7" key="1">
    <citation type="submission" date="2019-07" db="EMBL/GenBank/DDBJ databases">
        <title>Genomes of Cafeteria roenbergensis.</title>
        <authorList>
            <person name="Fischer M.G."/>
            <person name="Hackl T."/>
            <person name="Roman M."/>
        </authorList>
    </citation>
    <scope>NUCLEOTIDE SEQUENCE [LARGE SCALE GENOMIC DNA]</scope>
    <source>
        <strain evidence="3 6">BVI</strain>
        <strain evidence="4 8">Cflag</strain>
        <strain evidence="5 7">RCC970-E3</strain>
    </source>
</reference>
<dbReference type="EMBL" id="VLTM01000085">
    <property type="protein sequence ID" value="KAA0156087.1"/>
    <property type="molecule type" value="Genomic_DNA"/>
</dbReference>
<organism evidence="3 6">
    <name type="scientific">Cafeteria roenbergensis</name>
    <name type="common">Marine flagellate</name>
    <dbReference type="NCBI Taxonomy" id="33653"/>
    <lineage>
        <taxon>Eukaryota</taxon>
        <taxon>Sar</taxon>
        <taxon>Stramenopiles</taxon>
        <taxon>Bigyra</taxon>
        <taxon>Opalozoa</taxon>
        <taxon>Bicosoecida</taxon>
        <taxon>Cafeteriaceae</taxon>
        <taxon>Cafeteria</taxon>
    </lineage>
</organism>
<evidence type="ECO:0000313" key="4">
    <source>
        <dbReference type="EMBL" id="KAA0156087.1"/>
    </source>
</evidence>
<gene>
    <name evidence="5" type="ORF">FNF28_04013</name>
    <name evidence="3" type="ORF">FNF29_04602</name>
    <name evidence="4" type="ORF">FNF31_05993</name>
</gene>
<dbReference type="Proteomes" id="UP000325113">
    <property type="component" value="Unassembled WGS sequence"/>
</dbReference>
<dbReference type="Proteomes" id="UP000324907">
    <property type="component" value="Unassembled WGS sequence"/>
</dbReference>
<keyword evidence="2" id="KW-0812">Transmembrane</keyword>
<dbReference type="Proteomes" id="UP000323011">
    <property type="component" value="Unassembled WGS sequence"/>
</dbReference>
<accession>A0A5A8CE45</accession>
<evidence type="ECO:0000313" key="5">
    <source>
        <dbReference type="EMBL" id="KAA0164100.1"/>
    </source>
</evidence>
<evidence type="ECO:0000313" key="3">
    <source>
        <dbReference type="EMBL" id="KAA0151403.1"/>
    </source>
</evidence>
<feature type="region of interest" description="Disordered" evidence="1">
    <location>
        <begin position="143"/>
        <end position="172"/>
    </location>
</feature>